<proteinExistence type="inferred from homology"/>
<evidence type="ECO:0000259" key="11">
    <source>
        <dbReference type="Pfam" id="PF12627"/>
    </source>
</evidence>
<evidence type="ECO:0000313" key="13">
    <source>
        <dbReference type="EMBL" id="MFL0252106.1"/>
    </source>
</evidence>
<feature type="domain" description="CCA-adding enzyme C-terminal" evidence="12">
    <location>
        <begin position="302"/>
        <end position="440"/>
    </location>
</feature>
<dbReference type="RefSeq" id="WP_406788757.1">
    <property type="nucleotide sequence ID" value="NZ_JBJIAA010000014.1"/>
</dbReference>
<keyword evidence="4" id="KW-0548">Nucleotidyltransferase</keyword>
<dbReference type="Pfam" id="PF12627">
    <property type="entry name" value="PolyA_pol_RNAbd"/>
    <property type="match status" value="1"/>
</dbReference>
<keyword evidence="8 9" id="KW-0694">RNA-binding</keyword>
<dbReference type="Gene3D" id="1.10.246.80">
    <property type="match status" value="1"/>
</dbReference>
<keyword evidence="14" id="KW-1185">Reference proteome</keyword>
<gene>
    <name evidence="13" type="ORF">ACJDT4_16925</name>
</gene>
<feature type="domain" description="Poly A polymerase head" evidence="10">
    <location>
        <begin position="22"/>
        <end position="145"/>
    </location>
</feature>
<evidence type="ECO:0000256" key="1">
    <source>
        <dbReference type="ARBA" id="ARBA00001946"/>
    </source>
</evidence>
<accession>A0ABW8TIM4</accession>
<keyword evidence="5" id="KW-0479">Metal-binding</keyword>
<keyword evidence="7" id="KW-0460">Magnesium</keyword>
<evidence type="ECO:0000256" key="6">
    <source>
        <dbReference type="ARBA" id="ARBA00022741"/>
    </source>
</evidence>
<comment type="cofactor">
    <cofactor evidence="1">
        <name>Mg(2+)</name>
        <dbReference type="ChEBI" id="CHEBI:18420"/>
    </cofactor>
</comment>
<protein>
    <submittedName>
        <fullName evidence="13">CCA tRNA nucleotidyltransferase</fullName>
    </submittedName>
</protein>
<comment type="similarity">
    <text evidence="9">Belongs to the tRNA nucleotidyltransferase/poly(A) polymerase family.</text>
</comment>
<dbReference type="InterPro" id="IPR032810">
    <property type="entry name" value="CCA-adding_enz_C"/>
</dbReference>
<comment type="caution">
    <text evidence="13">The sequence shown here is derived from an EMBL/GenBank/DDBJ whole genome shotgun (WGS) entry which is preliminary data.</text>
</comment>
<evidence type="ECO:0000256" key="2">
    <source>
        <dbReference type="ARBA" id="ARBA00022679"/>
    </source>
</evidence>
<dbReference type="SUPFAM" id="SSF81301">
    <property type="entry name" value="Nucleotidyltransferase"/>
    <property type="match status" value="1"/>
</dbReference>
<name>A0ABW8TIM4_9CLOT</name>
<sequence length="447" mass="51845">MIKVPEEPSYIIKVLEKNGFKAYVVGGCVRDSLLLKEPNDWDIATSAKPADMIKIFESKGHKVIPTGLKHGTVTLRLKDNGYEITTFRIDGEYSDGRHPDNVEFTDDLKEDLSRRDFTINSMAYNEKAGLMDYFNGYEDLNNKMVKCVGAPSKRFDEDALRMLRAIRFSAQLGFQIEEKTAEAIKAKCDRIKNVSVERIQIEINKILMSDNPDYIAKLYDYKLLDYIIPEYSRCFKCEQNNPNHIYNVGVHIENSLKHVEKNLVLRLTMLFHDIGKPPCKTTDERGIDHFYGHPEKSFFMTEDIMKRLKYDNASIERVKVLVRFHDYELNNAKQVRKVLSKIGEENFAYLLKVKEADIKAQNPEYYEKRQEKINIAREIFKKIIDEGNCFKLKDLAVNGRDLMNIGIKDGRLIGKMLNYLLEIVIENPQSNDKRNLLEAAKNKLNNF</sequence>
<evidence type="ECO:0000313" key="14">
    <source>
        <dbReference type="Proteomes" id="UP001623592"/>
    </source>
</evidence>
<evidence type="ECO:0000256" key="4">
    <source>
        <dbReference type="ARBA" id="ARBA00022695"/>
    </source>
</evidence>
<dbReference type="InterPro" id="IPR002646">
    <property type="entry name" value="PolA_pol_head_dom"/>
</dbReference>
<organism evidence="13 14">
    <name type="scientific">Clostridium neuense</name>
    <dbReference type="NCBI Taxonomy" id="1728934"/>
    <lineage>
        <taxon>Bacteria</taxon>
        <taxon>Bacillati</taxon>
        <taxon>Bacillota</taxon>
        <taxon>Clostridia</taxon>
        <taxon>Eubacteriales</taxon>
        <taxon>Clostridiaceae</taxon>
        <taxon>Clostridium</taxon>
    </lineage>
</organism>
<keyword evidence="2 9" id="KW-0808">Transferase</keyword>
<reference evidence="13 14" key="1">
    <citation type="submission" date="2024-11" db="EMBL/GenBank/DDBJ databases">
        <authorList>
            <person name="Heng Y.C."/>
            <person name="Lim A.C.H."/>
            <person name="Lee J.K.Y."/>
            <person name="Kittelmann S."/>
        </authorList>
    </citation>
    <scope>NUCLEOTIDE SEQUENCE [LARGE SCALE GENOMIC DNA]</scope>
    <source>
        <strain evidence="13 14">WILCCON 0114</strain>
    </source>
</reference>
<dbReference type="Pfam" id="PF01743">
    <property type="entry name" value="PolyA_pol"/>
    <property type="match status" value="1"/>
</dbReference>
<feature type="domain" description="tRNA nucleotidyltransferase/poly(A) polymerase RNA and SrmB- binding" evidence="11">
    <location>
        <begin position="173"/>
        <end position="232"/>
    </location>
</feature>
<evidence type="ECO:0000256" key="7">
    <source>
        <dbReference type="ARBA" id="ARBA00022842"/>
    </source>
</evidence>
<dbReference type="Gene3D" id="3.30.460.10">
    <property type="entry name" value="Beta Polymerase, domain 2"/>
    <property type="match status" value="1"/>
</dbReference>
<dbReference type="PANTHER" id="PTHR46173:SF1">
    <property type="entry name" value="CCA TRNA NUCLEOTIDYLTRANSFERASE 1, MITOCHONDRIAL"/>
    <property type="match status" value="1"/>
</dbReference>
<dbReference type="EMBL" id="JBJIAA010000014">
    <property type="protein sequence ID" value="MFL0252106.1"/>
    <property type="molecule type" value="Genomic_DNA"/>
</dbReference>
<evidence type="ECO:0000256" key="5">
    <source>
        <dbReference type="ARBA" id="ARBA00022723"/>
    </source>
</evidence>
<dbReference type="PANTHER" id="PTHR46173">
    <property type="entry name" value="CCA TRNA NUCLEOTIDYLTRANSFERASE 1, MITOCHONDRIAL"/>
    <property type="match status" value="1"/>
</dbReference>
<dbReference type="SUPFAM" id="SSF81891">
    <property type="entry name" value="Poly A polymerase C-terminal region-like"/>
    <property type="match status" value="1"/>
</dbReference>
<dbReference type="Pfam" id="PF13735">
    <property type="entry name" value="tRNA_NucTran2_2"/>
    <property type="match status" value="1"/>
</dbReference>
<dbReference type="InterPro" id="IPR032828">
    <property type="entry name" value="PolyA_RNA-bd"/>
</dbReference>
<dbReference type="InterPro" id="IPR043519">
    <property type="entry name" value="NT_sf"/>
</dbReference>
<dbReference type="Gene3D" id="1.10.3090.10">
    <property type="entry name" value="cca-adding enzyme, domain 2"/>
    <property type="match status" value="1"/>
</dbReference>
<evidence type="ECO:0000256" key="8">
    <source>
        <dbReference type="ARBA" id="ARBA00022884"/>
    </source>
</evidence>
<evidence type="ECO:0000259" key="10">
    <source>
        <dbReference type="Pfam" id="PF01743"/>
    </source>
</evidence>
<dbReference type="InterPro" id="IPR050264">
    <property type="entry name" value="Bact_CCA-adding_enz_type3_sf"/>
</dbReference>
<keyword evidence="3" id="KW-0819">tRNA processing</keyword>
<keyword evidence="6" id="KW-0547">Nucleotide-binding</keyword>
<dbReference type="CDD" id="cd05398">
    <property type="entry name" value="NT_ClassII-CCAase"/>
    <property type="match status" value="1"/>
</dbReference>
<dbReference type="Proteomes" id="UP001623592">
    <property type="component" value="Unassembled WGS sequence"/>
</dbReference>
<evidence type="ECO:0000259" key="12">
    <source>
        <dbReference type="Pfam" id="PF13735"/>
    </source>
</evidence>
<evidence type="ECO:0000256" key="9">
    <source>
        <dbReference type="RuleBase" id="RU003953"/>
    </source>
</evidence>
<evidence type="ECO:0000256" key="3">
    <source>
        <dbReference type="ARBA" id="ARBA00022694"/>
    </source>
</evidence>